<name>A0A1E3Q844_LIPST</name>
<dbReference type="Gene3D" id="3.10.120.10">
    <property type="entry name" value="Cytochrome b5-like heme/steroid binding domain"/>
    <property type="match status" value="1"/>
</dbReference>
<evidence type="ECO:0000256" key="8">
    <source>
        <dbReference type="ARBA" id="ARBA00022723"/>
    </source>
</evidence>
<dbReference type="GO" id="GO:0080132">
    <property type="term" value="F:fatty acid 2-hydroxylase activity"/>
    <property type="evidence" value="ECO:0007669"/>
    <property type="project" value="EnsemblFungi"/>
</dbReference>
<feature type="binding site" evidence="19">
    <location>
        <position position="330"/>
    </location>
    <ligand>
        <name>Zn(2+)</name>
        <dbReference type="ChEBI" id="CHEBI:29105"/>
        <label>2</label>
    </ligand>
</feature>
<keyword evidence="15 18" id="KW-0443">Lipid metabolism</keyword>
<dbReference type="InterPro" id="IPR001199">
    <property type="entry name" value="Cyt_B5-like_heme/steroid-bd"/>
</dbReference>
<evidence type="ECO:0000256" key="12">
    <source>
        <dbReference type="ARBA" id="ARBA00022989"/>
    </source>
</evidence>
<keyword evidence="5 18" id="KW-0444">Lipid biosynthesis</keyword>
<evidence type="ECO:0000256" key="16">
    <source>
        <dbReference type="ARBA" id="ARBA00023136"/>
    </source>
</evidence>
<feature type="transmembrane region" description="Helical" evidence="21">
    <location>
        <begin position="287"/>
        <end position="304"/>
    </location>
</feature>
<dbReference type="PROSITE" id="PS00191">
    <property type="entry name" value="CYTOCHROME_B5_1"/>
    <property type="match status" value="1"/>
</dbReference>
<accession>A0A1E3Q844</accession>
<keyword evidence="24" id="KW-1185">Reference proteome</keyword>
<dbReference type="GO" id="GO:0008270">
    <property type="term" value="F:zinc ion binding"/>
    <property type="evidence" value="ECO:0007669"/>
    <property type="project" value="EnsemblFungi"/>
</dbReference>
<keyword evidence="10 18" id="KW-0276">Fatty acid metabolism</keyword>
<dbReference type="STRING" id="675824.A0A1E3Q844"/>
<dbReference type="EC" id="1.-.-.-" evidence="18"/>
<evidence type="ECO:0000313" key="23">
    <source>
        <dbReference type="EMBL" id="ODQ73664.1"/>
    </source>
</evidence>
<dbReference type="SUPFAM" id="SSF55856">
    <property type="entry name" value="Cytochrome b5-like heme/steroid binding domain"/>
    <property type="match status" value="1"/>
</dbReference>
<dbReference type="GO" id="GO:0046513">
    <property type="term" value="P:ceramide biosynthetic process"/>
    <property type="evidence" value="ECO:0007669"/>
    <property type="project" value="EnsemblFungi"/>
</dbReference>
<evidence type="ECO:0000256" key="1">
    <source>
        <dbReference type="ARBA" id="ARBA00004477"/>
    </source>
</evidence>
<comment type="similarity">
    <text evidence="4 18">Belongs to the sterol desaturase family. SCS7 subfamily.</text>
</comment>
<dbReference type="InterPro" id="IPR006694">
    <property type="entry name" value="Fatty_acid_hydroxylase"/>
</dbReference>
<dbReference type="GO" id="GO:0102772">
    <property type="term" value="F:sphingolipid C4-monooxygenase activity"/>
    <property type="evidence" value="ECO:0007669"/>
    <property type="project" value="EnsemblFungi"/>
</dbReference>
<feature type="binding site" evidence="19">
    <location>
        <position position="226"/>
    </location>
    <ligand>
        <name>Zn(2+)</name>
        <dbReference type="ChEBI" id="CHEBI:29105"/>
        <label>1</label>
    </ligand>
</feature>
<feature type="binding site" description="axial binding residue" evidence="20">
    <location>
        <position position="41"/>
    </location>
    <ligand>
        <name>heme</name>
        <dbReference type="ChEBI" id="CHEBI:30413"/>
    </ligand>
    <ligandPart>
        <name>Fe</name>
        <dbReference type="ChEBI" id="CHEBI:18248"/>
    </ligandPart>
</feature>
<dbReference type="InterPro" id="IPR036400">
    <property type="entry name" value="Cyt_B5-like_heme/steroid_sf"/>
</dbReference>
<dbReference type="InterPro" id="IPR014430">
    <property type="entry name" value="Scs7"/>
</dbReference>
<dbReference type="PIRSF" id="PIRSF005149">
    <property type="entry name" value="IPC-B_HD"/>
    <property type="match status" value="1"/>
</dbReference>
<evidence type="ECO:0000256" key="2">
    <source>
        <dbReference type="ARBA" id="ARBA00004991"/>
    </source>
</evidence>
<keyword evidence="9 18" id="KW-0256">Endoplasmic reticulum</keyword>
<evidence type="ECO:0000256" key="4">
    <source>
        <dbReference type="ARBA" id="ARBA00005747"/>
    </source>
</evidence>
<evidence type="ECO:0000256" key="18">
    <source>
        <dbReference type="PIRNR" id="PIRNR005149"/>
    </source>
</evidence>
<dbReference type="GO" id="GO:0005789">
    <property type="term" value="C:endoplasmic reticulum membrane"/>
    <property type="evidence" value="ECO:0007669"/>
    <property type="project" value="UniProtKB-SubCell"/>
</dbReference>
<keyword evidence="17 18" id="KW-0275">Fatty acid biosynthesis</keyword>
<dbReference type="GO" id="GO:0005506">
    <property type="term" value="F:iron ion binding"/>
    <property type="evidence" value="ECO:0007669"/>
    <property type="project" value="UniProtKB-UniRule"/>
</dbReference>
<evidence type="ECO:0000256" key="19">
    <source>
        <dbReference type="PIRSR" id="PIRSR005149-1"/>
    </source>
</evidence>
<feature type="binding site" evidence="19">
    <location>
        <position position="327"/>
    </location>
    <ligand>
        <name>Zn(2+)</name>
        <dbReference type="ChEBI" id="CHEBI:29105"/>
        <label>1</label>
    </ligand>
</feature>
<evidence type="ECO:0000259" key="22">
    <source>
        <dbReference type="PROSITE" id="PS50255"/>
    </source>
</evidence>
<evidence type="ECO:0000256" key="7">
    <source>
        <dbReference type="ARBA" id="ARBA00022692"/>
    </source>
</evidence>
<sequence>MGPTLPLITSAELEAHNTKKSAYVTLHHRKVYDVTSFLNEHPGGAELILDYAGKDVTHIMGDIISHEHSESAYEILDDYLIGILATPEEEGRLMTPGLDKDAYVLTGIVSEEGLSITTDFDQDYKSHSFLDLRKPLLMQVFWNNFPKEFYLQQVHRPRHYGNGSAPLFGNILEPLSKTPWYVIPIVWLPCVSYGTYLASRGLSIWAVVPLWCVGLFIWTFVEYMMHRMLFHMDDRLPDHRIAITLHFLLHGVHHYLPMDKLRLVMPPALFLILATPFYRLAHFLFPYHIAMAIFCGGIFGYICYDCTHYFLHHATLPPYLKELKSYHLEHHYKNYELGFGVTSKFWDVVFGTELVDTSARSKAA</sequence>
<evidence type="ECO:0000256" key="20">
    <source>
        <dbReference type="PIRSR" id="PIRSR005149-50"/>
    </source>
</evidence>
<feature type="transmembrane region" description="Helical" evidence="21">
    <location>
        <begin position="180"/>
        <end position="198"/>
    </location>
</feature>
<feature type="binding site" evidence="19">
    <location>
        <position position="254"/>
    </location>
    <ligand>
        <name>Zn(2+)</name>
        <dbReference type="ChEBI" id="CHEBI:29105"/>
        <label>1</label>
    </ligand>
</feature>
<evidence type="ECO:0000256" key="11">
    <source>
        <dbReference type="ARBA" id="ARBA00022833"/>
    </source>
</evidence>
<feature type="binding site" evidence="19">
    <location>
        <position position="331"/>
    </location>
    <ligand>
        <name>Zn(2+)</name>
        <dbReference type="ChEBI" id="CHEBI:29105"/>
        <label>1</label>
    </ligand>
</feature>
<dbReference type="PANTHER" id="PTHR12863:SF1">
    <property type="entry name" value="FATTY ACID 2-HYDROXYLASE"/>
    <property type="match status" value="1"/>
</dbReference>
<feature type="binding site" evidence="19">
    <location>
        <position position="253"/>
    </location>
    <ligand>
        <name>Zn(2+)</name>
        <dbReference type="ChEBI" id="CHEBI:29105"/>
        <label>1</label>
    </ligand>
</feature>
<dbReference type="PANTHER" id="PTHR12863">
    <property type="entry name" value="FATTY ACID HYDROXYLASE"/>
    <property type="match status" value="1"/>
</dbReference>
<keyword evidence="13 18" id="KW-0560">Oxidoreductase</keyword>
<comment type="cofactor">
    <cofactor evidence="20">
        <name>Fe cation</name>
        <dbReference type="ChEBI" id="CHEBI:24875"/>
    </cofactor>
</comment>
<dbReference type="GO" id="GO:0006633">
    <property type="term" value="P:fatty acid biosynthetic process"/>
    <property type="evidence" value="ECO:0007669"/>
    <property type="project" value="UniProtKB-KW"/>
</dbReference>
<protein>
    <recommendedName>
        <fullName evidence="18">Ceramide very long chain fatty acid hydroxylase</fullName>
        <ecNumber evidence="18">1.-.-.-</ecNumber>
    </recommendedName>
</protein>
<keyword evidence="11 19" id="KW-0862">Zinc</keyword>
<comment type="subcellular location">
    <subcellularLocation>
        <location evidence="1">Endoplasmic reticulum membrane</location>
        <topology evidence="1">Multi-pass membrane protein</topology>
    </subcellularLocation>
</comment>
<evidence type="ECO:0000256" key="5">
    <source>
        <dbReference type="ARBA" id="ARBA00022516"/>
    </source>
</evidence>
<evidence type="ECO:0000256" key="21">
    <source>
        <dbReference type="SAM" id="Phobius"/>
    </source>
</evidence>
<gene>
    <name evidence="23" type="ORF">LIPSTDRAFT_70686</name>
</gene>
<dbReference type="EMBL" id="KV454293">
    <property type="protein sequence ID" value="ODQ73664.1"/>
    <property type="molecule type" value="Genomic_DNA"/>
</dbReference>
<dbReference type="InterPro" id="IPR018506">
    <property type="entry name" value="Cyt_B5_heme-BS"/>
</dbReference>
<dbReference type="Proteomes" id="UP000094385">
    <property type="component" value="Unassembled WGS sequence"/>
</dbReference>
<dbReference type="OrthoDB" id="2204368at2759"/>
<feature type="binding site" evidence="19">
    <location>
        <position position="308"/>
    </location>
    <ligand>
        <name>Zn(2+)</name>
        <dbReference type="ChEBI" id="CHEBI:29105"/>
        <label>1</label>
    </ligand>
</feature>
<dbReference type="GO" id="GO:0020037">
    <property type="term" value="F:heme binding"/>
    <property type="evidence" value="ECO:0007669"/>
    <property type="project" value="InterPro"/>
</dbReference>
<dbReference type="FunFam" id="3.10.120.10:FF:000002">
    <property type="entry name" value="Cytochrome b5 type B"/>
    <property type="match status" value="1"/>
</dbReference>
<evidence type="ECO:0000256" key="10">
    <source>
        <dbReference type="ARBA" id="ARBA00022832"/>
    </source>
</evidence>
<dbReference type="PROSITE" id="PS50255">
    <property type="entry name" value="CYTOCHROME_B5_2"/>
    <property type="match status" value="1"/>
</dbReference>
<keyword evidence="16 18" id="KW-0472">Membrane</keyword>
<feature type="binding site" description="axial binding residue" evidence="20">
    <location>
        <position position="68"/>
    </location>
    <ligand>
        <name>heme</name>
        <dbReference type="ChEBI" id="CHEBI:30413"/>
    </ligand>
    <ligandPart>
        <name>Fe</name>
        <dbReference type="ChEBI" id="CHEBI:18248"/>
    </ligandPart>
</feature>
<feature type="binding site" evidence="19">
    <location>
        <position position="231"/>
    </location>
    <ligand>
        <name>Zn(2+)</name>
        <dbReference type="ChEBI" id="CHEBI:29105"/>
        <label>1</label>
    </ligand>
</feature>
<keyword evidence="14 18" id="KW-0408">Iron</keyword>
<keyword evidence="12 21" id="KW-1133">Transmembrane helix</keyword>
<evidence type="ECO:0000256" key="15">
    <source>
        <dbReference type="ARBA" id="ARBA00023098"/>
    </source>
</evidence>
<comment type="function">
    <text evidence="18">Ceramide hydroxylase involved in the hydroxylation of sphingolipid-associated very long chain fatty acids. Postulated to hydroxylate the very long chain fatty acid of dihydroceramides and phytoceramides at C-2.</text>
</comment>
<dbReference type="AlphaFoldDB" id="A0A1E3Q844"/>
<dbReference type="GO" id="GO:0051999">
    <property type="term" value="P:mannosyl-inositol phosphorylceramide biosynthetic process"/>
    <property type="evidence" value="ECO:0007669"/>
    <property type="project" value="EnsemblFungi"/>
</dbReference>
<feature type="binding site" evidence="19">
    <location>
        <position position="250"/>
    </location>
    <ligand>
        <name>Zn(2+)</name>
        <dbReference type="ChEBI" id="CHEBI:29105"/>
        <label>1</label>
    </ligand>
</feature>
<dbReference type="Pfam" id="PF00173">
    <property type="entry name" value="Cyt-b5"/>
    <property type="match status" value="1"/>
</dbReference>
<evidence type="ECO:0000256" key="17">
    <source>
        <dbReference type="ARBA" id="ARBA00023160"/>
    </source>
</evidence>
<feature type="binding site" evidence="19">
    <location>
        <position position="312"/>
    </location>
    <ligand>
        <name>Zn(2+)</name>
        <dbReference type="ChEBI" id="CHEBI:29105"/>
        <label>1</label>
    </ligand>
</feature>
<keyword evidence="6 20" id="KW-0349">Heme</keyword>
<evidence type="ECO:0000256" key="13">
    <source>
        <dbReference type="ARBA" id="ARBA00023002"/>
    </source>
</evidence>
<evidence type="ECO:0000256" key="14">
    <source>
        <dbReference type="ARBA" id="ARBA00023004"/>
    </source>
</evidence>
<comment type="pathway">
    <text evidence="2">Sphingolipid metabolism.</text>
</comment>
<keyword evidence="8 18" id="KW-0479">Metal-binding</keyword>
<dbReference type="Pfam" id="PF04116">
    <property type="entry name" value="FA_hydroxylase"/>
    <property type="match status" value="1"/>
</dbReference>
<evidence type="ECO:0000256" key="6">
    <source>
        <dbReference type="ARBA" id="ARBA00022617"/>
    </source>
</evidence>
<organism evidence="23 24">
    <name type="scientific">Lipomyces starkeyi NRRL Y-11557</name>
    <dbReference type="NCBI Taxonomy" id="675824"/>
    <lineage>
        <taxon>Eukaryota</taxon>
        <taxon>Fungi</taxon>
        <taxon>Dikarya</taxon>
        <taxon>Ascomycota</taxon>
        <taxon>Saccharomycotina</taxon>
        <taxon>Lipomycetes</taxon>
        <taxon>Lipomycetales</taxon>
        <taxon>Lipomycetaceae</taxon>
        <taxon>Lipomyces</taxon>
    </lineage>
</organism>
<dbReference type="SMART" id="SM01117">
    <property type="entry name" value="Cyt-b5"/>
    <property type="match status" value="1"/>
</dbReference>
<evidence type="ECO:0000256" key="3">
    <source>
        <dbReference type="ARBA" id="ARBA00005189"/>
    </source>
</evidence>
<proteinExistence type="inferred from homology"/>
<dbReference type="GO" id="GO:0000038">
    <property type="term" value="P:very long-chain fatty acid metabolic process"/>
    <property type="evidence" value="ECO:0007669"/>
    <property type="project" value="EnsemblFungi"/>
</dbReference>
<evidence type="ECO:0000313" key="24">
    <source>
        <dbReference type="Proteomes" id="UP000094385"/>
    </source>
</evidence>
<keyword evidence="7 21" id="KW-0812">Transmembrane</keyword>
<feature type="domain" description="Cytochrome b5 heme-binding" evidence="22">
    <location>
        <begin position="5"/>
        <end position="85"/>
    </location>
</feature>
<dbReference type="PRINTS" id="PR00363">
    <property type="entry name" value="CYTOCHROMEB5"/>
</dbReference>
<comment type="pathway">
    <text evidence="3">Lipid metabolism.</text>
</comment>
<evidence type="ECO:0000256" key="9">
    <source>
        <dbReference type="ARBA" id="ARBA00022824"/>
    </source>
</evidence>
<comment type="cofactor">
    <cofactor evidence="18 19">
        <name>Zn(2+)</name>
        <dbReference type="ChEBI" id="CHEBI:29105"/>
    </cofactor>
    <text evidence="18 19">Binds 2 Zn(2+) ions per subunit that likely form a catalytic dimetal center.</text>
</comment>
<reference evidence="23 24" key="1">
    <citation type="journal article" date="2016" name="Proc. Natl. Acad. Sci. U.S.A.">
        <title>Comparative genomics of biotechnologically important yeasts.</title>
        <authorList>
            <person name="Riley R."/>
            <person name="Haridas S."/>
            <person name="Wolfe K.H."/>
            <person name="Lopes M.R."/>
            <person name="Hittinger C.T."/>
            <person name="Goeker M."/>
            <person name="Salamov A.A."/>
            <person name="Wisecaver J.H."/>
            <person name="Long T.M."/>
            <person name="Calvey C.H."/>
            <person name="Aerts A.L."/>
            <person name="Barry K.W."/>
            <person name="Choi C."/>
            <person name="Clum A."/>
            <person name="Coughlan A.Y."/>
            <person name="Deshpande S."/>
            <person name="Douglass A.P."/>
            <person name="Hanson S.J."/>
            <person name="Klenk H.-P."/>
            <person name="LaButti K.M."/>
            <person name="Lapidus A."/>
            <person name="Lindquist E.A."/>
            <person name="Lipzen A.M."/>
            <person name="Meier-Kolthoff J.P."/>
            <person name="Ohm R.A."/>
            <person name="Otillar R.P."/>
            <person name="Pangilinan J.L."/>
            <person name="Peng Y."/>
            <person name="Rokas A."/>
            <person name="Rosa C.A."/>
            <person name="Scheuner C."/>
            <person name="Sibirny A.A."/>
            <person name="Slot J.C."/>
            <person name="Stielow J.B."/>
            <person name="Sun H."/>
            <person name="Kurtzman C.P."/>
            <person name="Blackwell M."/>
            <person name="Grigoriev I.V."/>
            <person name="Jeffries T.W."/>
        </authorList>
    </citation>
    <scope>NUCLEOTIDE SEQUENCE [LARGE SCALE GENOMIC DNA]</scope>
    <source>
        <strain evidence="23 24">NRRL Y-11557</strain>
    </source>
</reference>
<feature type="transmembrane region" description="Helical" evidence="21">
    <location>
        <begin position="204"/>
        <end position="225"/>
    </location>
</feature>